<dbReference type="Pfam" id="PF00501">
    <property type="entry name" value="AMP-binding"/>
    <property type="match status" value="1"/>
</dbReference>
<dbReference type="InterPro" id="IPR020845">
    <property type="entry name" value="AMP-binding_CS"/>
</dbReference>
<dbReference type="PANTHER" id="PTHR43767">
    <property type="entry name" value="LONG-CHAIN-FATTY-ACID--COA LIGASE"/>
    <property type="match status" value="1"/>
</dbReference>
<dbReference type="InterPro" id="IPR050237">
    <property type="entry name" value="ATP-dep_AMP-bd_enzyme"/>
</dbReference>
<dbReference type="PANTHER" id="PTHR43767:SF1">
    <property type="entry name" value="NONRIBOSOMAL PEPTIDE SYNTHASE PES1 (EUROFUNG)-RELATED"/>
    <property type="match status" value="1"/>
</dbReference>
<gene>
    <name evidence="2" type="ORF">KDL01_04520</name>
</gene>
<feature type="domain" description="AMP-dependent synthetase/ligase" evidence="1">
    <location>
        <begin position="17"/>
        <end position="383"/>
    </location>
</feature>
<evidence type="ECO:0000259" key="1">
    <source>
        <dbReference type="Pfam" id="PF00501"/>
    </source>
</evidence>
<dbReference type="InterPro" id="IPR045851">
    <property type="entry name" value="AMP-bd_C_sf"/>
</dbReference>
<keyword evidence="3" id="KW-1185">Reference proteome</keyword>
<proteinExistence type="predicted"/>
<keyword evidence="2" id="KW-0436">Ligase</keyword>
<dbReference type="RefSeq" id="WP_212527037.1">
    <property type="nucleotide sequence ID" value="NZ_JAGSOG010000012.1"/>
</dbReference>
<dbReference type="EMBL" id="JAGSOG010000012">
    <property type="protein sequence ID" value="MBR7832508.1"/>
    <property type="molecule type" value="Genomic_DNA"/>
</dbReference>
<name>A0A941EKF2_9ACTN</name>
<evidence type="ECO:0000313" key="3">
    <source>
        <dbReference type="Proteomes" id="UP000675781"/>
    </source>
</evidence>
<accession>A0A941EKF2</accession>
<organism evidence="2 3">
    <name type="scientific">Actinospica durhamensis</name>
    <dbReference type="NCBI Taxonomy" id="1508375"/>
    <lineage>
        <taxon>Bacteria</taxon>
        <taxon>Bacillati</taxon>
        <taxon>Actinomycetota</taxon>
        <taxon>Actinomycetes</taxon>
        <taxon>Catenulisporales</taxon>
        <taxon>Actinospicaceae</taxon>
        <taxon>Actinospica</taxon>
    </lineage>
</organism>
<dbReference type="Gene3D" id="3.30.300.30">
    <property type="match status" value="1"/>
</dbReference>
<reference evidence="2" key="1">
    <citation type="submission" date="2021-04" db="EMBL/GenBank/DDBJ databases">
        <title>Genome based classification of Actinospica acidithermotolerans sp. nov., an actinobacterium isolated from an Indonesian hot spring.</title>
        <authorList>
            <person name="Kusuma A.B."/>
            <person name="Putra K.E."/>
            <person name="Nafisah S."/>
            <person name="Loh J."/>
            <person name="Nouioui I."/>
            <person name="Goodfellow M."/>
        </authorList>
    </citation>
    <scope>NUCLEOTIDE SEQUENCE</scope>
    <source>
        <strain evidence="2">CSCA 57</strain>
    </source>
</reference>
<dbReference type="Gene3D" id="3.40.50.12780">
    <property type="entry name" value="N-terminal domain of ligase-like"/>
    <property type="match status" value="1"/>
</dbReference>
<dbReference type="AlphaFoldDB" id="A0A941EKF2"/>
<dbReference type="InterPro" id="IPR000873">
    <property type="entry name" value="AMP-dep_synth/lig_dom"/>
</dbReference>
<comment type="caution">
    <text evidence="2">The sequence shown here is derived from an EMBL/GenBank/DDBJ whole genome shotgun (WGS) entry which is preliminary data.</text>
</comment>
<evidence type="ECO:0000313" key="2">
    <source>
        <dbReference type="EMBL" id="MBR7832508.1"/>
    </source>
</evidence>
<dbReference type="Proteomes" id="UP000675781">
    <property type="component" value="Unassembled WGS sequence"/>
</dbReference>
<dbReference type="PROSITE" id="PS00455">
    <property type="entry name" value="AMP_BINDING"/>
    <property type="match status" value="1"/>
</dbReference>
<dbReference type="SUPFAM" id="SSF56801">
    <property type="entry name" value="Acetyl-CoA synthetase-like"/>
    <property type="match status" value="1"/>
</dbReference>
<sequence length="524" mass="58272">MILQRVRNRGIRLGTIFERAAARHPNSVLTIDHDLDVVPDFPRRATVAEWAELVDELAARLSAAGVRAEERVVVHKSHCFDITLLALALSRIGAIPALLSSKLDGETVAALVRRADRPVLLTDQDKLEQDLPAEVFELSRAVILAAGTHPRAVSLADYAGAPRVPAVVREPSLPAMITHTSGTTGVPKLAVHTGFSLESRYRPQATVAKLWLRGRHVVAINVSFVHSRMFTALPISLLQGHDVLAMREEDPEMVGALFAAENPTVLEAHPNTYMAWEELAEDPRRPLANVKVFSSTFDAIHPRTVRLMLEATARRRPMFVQMYGQSEIGPVTIRSYRRRKGADGDGRCVGVPFYGFTGAHVVRRGEKRSTKENPGFIEIASNGRIVTYFGEQERYDKQASSRVWWRMGDVGYRTRWGCVHLLDREVDVIEGFGSTLAVEDALFSRLHQLTEVVVVPGPDRSAVPVICTRGDEPIDPEAWRTAVRDLPPMAPPVLLRLDEVPHTATAKVRRLELARQLTERSVMR</sequence>
<dbReference type="InterPro" id="IPR042099">
    <property type="entry name" value="ANL_N_sf"/>
</dbReference>
<dbReference type="GO" id="GO:0016878">
    <property type="term" value="F:acid-thiol ligase activity"/>
    <property type="evidence" value="ECO:0007669"/>
    <property type="project" value="UniProtKB-ARBA"/>
</dbReference>
<protein>
    <submittedName>
        <fullName evidence="2">Acyl--CoA ligase</fullName>
    </submittedName>
</protein>